<accession>A0A090LG84</accession>
<proteinExistence type="inferred from homology"/>
<comment type="similarity">
    <text evidence="3">Belongs to the methylenetetrahydrofolate reductase family.</text>
</comment>
<feature type="domain" description="MTHFR SAM-binding regulatory" evidence="10">
    <location>
        <begin position="351"/>
        <end position="649"/>
    </location>
</feature>
<dbReference type="EMBL" id="LN609529">
    <property type="protein sequence ID" value="CEF68801.1"/>
    <property type="molecule type" value="Genomic_DNA"/>
</dbReference>
<dbReference type="GeneID" id="36381171"/>
<dbReference type="GO" id="GO:0106313">
    <property type="term" value="F:methylenetetrahydrofolate reductase (NADPH) activity"/>
    <property type="evidence" value="ECO:0007669"/>
    <property type="project" value="UniProtKB-EC"/>
</dbReference>
<dbReference type="GO" id="GO:0035999">
    <property type="term" value="P:tetrahydrofolate interconversion"/>
    <property type="evidence" value="ECO:0007669"/>
    <property type="project" value="UniProtKB-UniPathway"/>
</dbReference>
<dbReference type="CTD" id="36381171"/>
<comment type="pathway">
    <text evidence="2 9">One-carbon metabolism; tetrahydrofolate interconversion.</text>
</comment>
<dbReference type="SUPFAM" id="SSF51730">
    <property type="entry name" value="FAD-linked oxidoreductase"/>
    <property type="match status" value="1"/>
</dbReference>
<dbReference type="Pfam" id="PF21895">
    <property type="entry name" value="MTHFR_C"/>
    <property type="match status" value="1"/>
</dbReference>
<dbReference type="InterPro" id="IPR004621">
    <property type="entry name" value="Fadh2_euk"/>
</dbReference>
<evidence type="ECO:0000313" key="12">
    <source>
        <dbReference type="Proteomes" id="UP000035682"/>
    </source>
</evidence>
<reference evidence="11 12" key="1">
    <citation type="submission" date="2014-09" db="EMBL/GenBank/DDBJ databases">
        <authorList>
            <person name="Martin A.A."/>
        </authorList>
    </citation>
    <scope>NUCLEOTIDE SEQUENCE</scope>
    <source>
        <strain evidence="12">ED321</strain>
        <strain evidence="11">ED321 Heterogonic</strain>
    </source>
</reference>
<dbReference type="GO" id="GO:0005829">
    <property type="term" value="C:cytosol"/>
    <property type="evidence" value="ECO:0007669"/>
    <property type="project" value="TreeGrafter"/>
</dbReference>
<dbReference type="eggNOG" id="KOG0564">
    <property type="taxonomic scope" value="Eukaryota"/>
</dbReference>
<gene>
    <name evidence="11 13 14" type="ORF">SRAE_2000345600</name>
</gene>
<dbReference type="EC" id="1.5.1.53" evidence="7"/>
<dbReference type="RefSeq" id="XP_024508001.1">
    <property type="nucleotide sequence ID" value="XM_024654650.1"/>
</dbReference>
<evidence type="ECO:0000256" key="2">
    <source>
        <dbReference type="ARBA" id="ARBA00004777"/>
    </source>
</evidence>
<evidence type="ECO:0000313" key="11">
    <source>
        <dbReference type="EMBL" id="CEF68801.1"/>
    </source>
</evidence>
<dbReference type="AlphaFoldDB" id="A0A090LG84"/>
<evidence type="ECO:0000256" key="9">
    <source>
        <dbReference type="RuleBase" id="RU004254"/>
    </source>
</evidence>
<dbReference type="STRING" id="34506.A0A090LG84"/>
<keyword evidence="12" id="KW-1185">Reference proteome</keyword>
<dbReference type="InterPro" id="IPR053806">
    <property type="entry name" value="MTHFR_C"/>
</dbReference>
<dbReference type="PANTHER" id="PTHR45754">
    <property type="entry name" value="METHYLENETETRAHYDROFOLATE REDUCTASE"/>
    <property type="match status" value="1"/>
</dbReference>
<dbReference type="OrthoDB" id="16284at2759"/>
<dbReference type="Pfam" id="PF02219">
    <property type="entry name" value="MTHFR"/>
    <property type="match status" value="1"/>
</dbReference>
<dbReference type="UniPathway" id="UPA00193"/>
<dbReference type="Gene3D" id="3.20.20.220">
    <property type="match status" value="1"/>
</dbReference>
<name>A0A090LG84_STRRB</name>
<evidence type="ECO:0000256" key="3">
    <source>
        <dbReference type="ARBA" id="ARBA00006743"/>
    </source>
</evidence>
<evidence type="ECO:0000256" key="5">
    <source>
        <dbReference type="ARBA" id="ARBA00022827"/>
    </source>
</evidence>
<dbReference type="CDD" id="cd00537">
    <property type="entry name" value="MTHFR"/>
    <property type="match status" value="1"/>
</dbReference>
<evidence type="ECO:0000313" key="13">
    <source>
        <dbReference type="WBParaSite" id="SRAE_2000345600.1"/>
    </source>
</evidence>
<dbReference type="GO" id="GO:0071949">
    <property type="term" value="F:FAD binding"/>
    <property type="evidence" value="ECO:0007669"/>
    <property type="project" value="TreeGrafter"/>
</dbReference>
<protein>
    <recommendedName>
        <fullName evidence="7">methylenetetrahydrofolate reductase (NADPH)</fullName>
        <ecNumber evidence="7">1.5.1.53</ecNumber>
    </recommendedName>
</protein>
<evidence type="ECO:0000256" key="6">
    <source>
        <dbReference type="ARBA" id="ARBA00023002"/>
    </source>
</evidence>
<dbReference type="InterPro" id="IPR029041">
    <property type="entry name" value="FAD-linked_oxidoreductase-like"/>
</dbReference>
<evidence type="ECO:0000256" key="4">
    <source>
        <dbReference type="ARBA" id="ARBA00022630"/>
    </source>
</evidence>
<reference evidence="13" key="2">
    <citation type="submission" date="2020-12" db="UniProtKB">
        <authorList>
            <consortium name="WormBaseParasite"/>
        </authorList>
    </citation>
    <scope>IDENTIFICATION</scope>
</reference>
<organism evidence="11">
    <name type="scientific">Strongyloides ratti</name>
    <name type="common">Parasitic roundworm</name>
    <dbReference type="NCBI Taxonomy" id="34506"/>
    <lineage>
        <taxon>Eukaryota</taxon>
        <taxon>Metazoa</taxon>
        <taxon>Ecdysozoa</taxon>
        <taxon>Nematoda</taxon>
        <taxon>Chromadorea</taxon>
        <taxon>Rhabditida</taxon>
        <taxon>Tylenchina</taxon>
        <taxon>Panagrolaimomorpha</taxon>
        <taxon>Strongyloidoidea</taxon>
        <taxon>Strongyloididae</taxon>
        <taxon>Strongyloides</taxon>
    </lineage>
</organism>
<evidence type="ECO:0000256" key="8">
    <source>
        <dbReference type="ARBA" id="ARBA00047751"/>
    </source>
</evidence>
<evidence type="ECO:0000259" key="10">
    <source>
        <dbReference type="Pfam" id="PF21895"/>
    </source>
</evidence>
<dbReference type="PANTHER" id="PTHR45754:SF3">
    <property type="entry name" value="METHYLENETETRAHYDROFOLATE REDUCTASE (NADPH)"/>
    <property type="match status" value="1"/>
</dbReference>
<dbReference type="NCBIfam" id="TIGR00677">
    <property type="entry name" value="fadh2_euk"/>
    <property type="match status" value="1"/>
</dbReference>
<dbReference type="Proteomes" id="UP000035682">
    <property type="component" value="Unplaced"/>
</dbReference>
<dbReference type="GO" id="GO:0009086">
    <property type="term" value="P:methionine biosynthetic process"/>
    <property type="evidence" value="ECO:0007669"/>
    <property type="project" value="TreeGrafter"/>
</dbReference>
<evidence type="ECO:0000256" key="1">
    <source>
        <dbReference type="ARBA" id="ARBA00001974"/>
    </source>
</evidence>
<evidence type="ECO:0000313" key="14">
    <source>
        <dbReference type="WormBase" id="SRAE_2000345600"/>
    </source>
</evidence>
<sequence length="651" mass="75196">MPPNLGDPKNTEVNFSIDDDNLELKRNPSSVYSFYDESEVNTYIPLIKRINNQIESGVPFFSLEFFPPKTANGVANFINRLDRFRDGGTFFLDVTWHTSSDPANLDKDTSSTSIARCVLDYCRIDTMLHMTCTQYTKEQTLSHIKQCKDIGLRNILALKGDLVIDPNIPSEERPQSKYYALDMIKWIKEEYGDYFTIACSGYPLGHPSGESYEKDLEYLKAKVDAGADFIVTQLFFEVETFEKFVNDCREIGINVPILPGIMPIQGYASIKRIAELSNLLIPQNILDDLEGIKHNDEAVLKYGIDSAVKMCRYILDNKIAPSLHMYTMNREGPTREILQMLGLWKQYQIKHLPWKPHGGHHPLRCKEDVRPIFWSARPKSYIFRTREWDDFPNGRWGHSSSPAFNDLKEYYMFYLNVSNKEKEIQMYGDKLYSLEDIQNVFINFLKQQENENGIKVTCLPWNEDEKGVSFETNLIKDQLIWANNNGFLTINSQPNVNGATSSDPIVGWGKQGGYVYQRAYLEFFTKKENAQKLVDIINSRYNERINYHAIDKTGNYEMFNYNGTNPIALTFGIFSGSEVAQPTVVDPLSFRVWKDEAFDVFNIWSSIYPPESKCRETLKYLHDNYILMTLVDNDYVKPTIIYDLLKEIVST</sequence>
<dbReference type="eggNOG" id="KOG3575">
    <property type="taxonomic scope" value="Eukaryota"/>
</dbReference>
<comment type="catalytic activity">
    <reaction evidence="8">
        <text>(6S)-5-methyl-5,6,7,8-tetrahydrofolate + NADP(+) = (6R)-5,10-methylene-5,6,7,8-tetrahydrofolate + NADPH + H(+)</text>
        <dbReference type="Rhea" id="RHEA:19817"/>
        <dbReference type="ChEBI" id="CHEBI:15378"/>
        <dbReference type="ChEBI" id="CHEBI:15636"/>
        <dbReference type="ChEBI" id="CHEBI:18608"/>
        <dbReference type="ChEBI" id="CHEBI:57783"/>
        <dbReference type="ChEBI" id="CHEBI:58349"/>
        <dbReference type="EC" id="1.5.1.53"/>
    </reaction>
    <physiologicalReaction direction="right-to-left" evidence="8">
        <dbReference type="Rhea" id="RHEA:19819"/>
    </physiologicalReaction>
</comment>
<dbReference type="InterPro" id="IPR003171">
    <property type="entry name" value="Mehydrof_redctse-like"/>
</dbReference>
<keyword evidence="5" id="KW-0274">FAD</keyword>
<evidence type="ECO:0000256" key="7">
    <source>
        <dbReference type="ARBA" id="ARBA00034530"/>
    </source>
</evidence>
<dbReference type="WBParaSite" id="SRAE_2000345600.1">
    <property type="protein sequence ID" value="SRAE_2000345600.1"/>
    <property type="gene ID" value="WBGene00263678"/>
</dbReference>
<comment type="cofactor">
    <cofactor evidence="1">
        <name>FAD</name>
        <dbReference type="ChEBI" id="CHEBI:57692"/>
    </cofactor>
</comment>
<keyword evidence="6" id="KW-0560">Oxidoreductase</keyword>
<dbReference type="OMA" id="AWKEEFY"/>
<keyword evidence="4" id="KW-0285">Flavoprotein</keyword>
<dbReference type="WormBase" id="SRAE_2000345600">
    <property type="protein sequence ID" value="SRP11894"/>
    <property type="gene ID" value="WBGene00263678"/>
</dbReference>